<comment type="cofactor">
    <cofactor evidence="1 7">
        <name>pyridoxal 5'-phosphate</name>
        <dbReference type="ChEBI" id="CHEBI:597326"/>
    </cofactor>
</comment>
<comment type="function">
    <text evidence="8">Catalyzes the removal of elemental sulfur and selenium atoms from L-cysteine, L-cystine, L-selenocysteine, and L-selenocystine to produce L-alanine.</text>
</comment>
<evidence type="ECO:0000256" key="7">
    <source>
        <dbReference type="RuleBase" id="RU004504"/>
    </source>
</evidence>
<evidence type="ECO:0000256" key="4">
    <source>
        <dbReference type="ARBA" id="ARBA00022679"/>
    </source>
</evidence>
<dbReference type="GO" id="GO:0031071">
    <property type="term" value="F:cysteine desulfurase activity"/>
    <property type="evidence" value="ECO:0007669"/>
    <property type="project" value="UniProtKB-UniRule"/>
</dbReference>
<proteinExistence type="inferred from homology"/>
<dbReference type="Gene3D" id="3.90.1150.10">
    <property type="entry name" value="Aspartate Aminotransferase, domain 1"/>
    <property type="match status" value="1"/>
</dbReference>
<reference evidence="10" key="1">
    <citation type="submission" date="2020-10" db="EMBL/GenBank/DDBJ databases">
        <authorList>
            <person name="Gilroy R."/>
        </authorList>
    </citation>
    <scope>NUCLEOTIDE SEQUENCE</scope>
    <source>
        <strain evidence="10">15467</strain>
    </source>
</reference>
<evidence type="ECO:0000256" key="2">
    <source>
        <dbReference type="ARBA" id="ARBA00010447"/>
    </source>
</evidence>
<accession>A0A9D9DN84</accession>
<evidence type="ECO:0000256" key="6">
    <source>
        <dbReference type="ARBA" id="ARBA00050776"/>
    </source>
</evidence>
<dbReference type="InterPro" id="IPR015424">
    <property type="entry name" value="PyrdxlP-dep_Trfase"/>
</dbReference>
<sequence>MNKILENIRAAVPALSQQVYGKPLVYLDNAATSQKPVQVIELVNMMNSKLNGNVHRAMHYLSEQSTMLYEQAREKARQHINAPGRENIIFTSGATAAINLVASSFSCKFLKSGDSVIIAGDSHHSNIVPWQIACERAGARLKVIPVDDNGRLEIERLDSLIDSRTRLVAVTHISNVLGIVNDMEKITEIAHARGAKVLVDGAQGIVHAKVDVQAMDCDFYAFSAHKIYGETGSGILYGKSDLLNQMPPYMGGGEMVETVTYEKTTYAPLPLKFEAGTPNFIAAASLAPAIDFADALDSGEWGIAVKEEEDAILAYLPDALREIEGLTLYGTYGKKIPLFSFSVEGCNSSDIAQMLDKLGIAVRSGQMCSEPLMNRYGVTGMVRASFAPYNTLEEAVYLADSLKRVVKMLR</sequence>
<gene>
    <name evidence="10" type="primary">sufS</name>
    <name evidence="10" type="ORF">IAC68_06235</name>
</gene>
<name>A0A9D9DN84_9BACT</name>
<dbReference type="EMBL" id="JADINB010000136">
    <property type="protein sequence ID" value="MBO8429511.1"/>
    <property type="molecule type" value="Genomic_DNA"/>
</dbReference>
<evidence type="ECO:0000256" key="8">
    <source>
        <dbReference type="RuleBase" id="RU004506"/>
    </source>
</evidence>
<dbReference type="InterPro" id="IPR020578">
    <property type="entry name" value="Aminotrans_V_PyrdxlP_BS"/>
</dbReference>
<dbReference type="InterPro" id="IPR010970">
    <property type="entry name" value="Cys_dSase_SufS"/>
</dbReference>
<comment type="catalytic activity">
    <reaction evidence="6 8">
        <text>(sulfur carrier)-H + L-cysteine = (sulfur carrier)-SH + L-alanine</text>
        <dbReference type="Rhea" id="RHEA:43892"/>
        <dbReference type="Rhea" id="RHEA-COMP:14737"/>
        <dbReference type="Rhea" id="RHEA-COMP:14739"/>
        <dbReference type="ChEBI" id="CHEBI:29917"/>
        <dbReference type="ChEBI" id="CHEBI:35235"/>
        <dbReference type="ChEBI" id="CHEBI:57972"/>
        <dbReference type="ChEBI" id="CHEBI:64428"/>
        <dbReference type="EC" id="2.8.1.7"/>
    </reaction>
</comment>
<dbReference type="PANTHER" id="PTHR43586">
    <property type="entry name" value="CYSTEINE DESULFURASE"/>
    <property type="match status" value="1"/>
</dbReference>
<evidence type="ECO:0000256" key="5">
    <source>
        <dbReference type="ARBA" id="ARBA00022898"/>
    </source>
</evidence>
<evidence type="ECO:0000259" key="9">
    <source>
        <dbReference type="Pfam" id="PF00266"/>
    </source>
</evidence>
<comment type="caution">
    <text evidence="10">The sequence shown here is derived from an EMBL/GenBank/DDBJ whole genome shotgun (WGS) entry which is preliminary data.</text>
</comment>
<evidence type="ECO:0000256" key="1">
    <source>
        <dbReference type="ARBA" id="ARBA00001933"/>
    </source>
</evidence>
<dbReference type="EC" id="2.8.1.7" evidence="3 8"/>
<reference evidence="10" key="2">
    <citation type="journal article" date="2021" name="PeerJ">
        <title>Extensive microbial diversity within the chicken gut microbiome revealed by metagenomics and culture.</title>
        <authorList>
            <person name="Gilroy R."/>
            <person name="Ravi A."/>
            <person name="Getino M."/>
            <person name="Pursley I."/>
            <person name="Horton D.L."/>
            <person name="Alikhan N.F."/>
            <person name="Baker D."/>
            <person name="Gharbi K."/>
            <person name="Hall N."/>
            <person name="Watson M."/>
            <person name="Adriaenssens E.M."/>
            <person name="Foster-Nyarko E."/>
            <person name="Jarju S."/>
            <person name="Secka A."/>
            <person name="Antonio M."/>
            <person name="Oren A."/>
            <person name="Chaudhuri R.R."/>
            <person name="La Ragione R."/>
            <person name="Hildebrand F."/>
            <person name="Pallen M.J."/>
        </authorList>
    </citation>
    <scope>NUCLEOTIDE SEQUENCE</scope>
    <source>
        <strain evidence="10">15467</strain>
    </source>
</reference>
<protein>
    <recommendedName>
        <fullName evidence="3 8">Cysteine desulfurase</fullName>
        <ecNumber evidence="3 8">2.8.1.7</ecNumber>
    </recommendedName>
</protein>
<dbReference type="SUPFAM" id="SSF53383">
    <property type="entry name" value="PLP-dependent transferases"/>
    <property type="match status" value="1"/>
</dbReference>
<dbReference type="PANTHER" id="PTHR43586:SF8">
    <property type="entry name" value="CYSTEINE DESULFURASE 1, CHLOROPLASTIC"/>
    <property type="match status" value="1"/>
</dbReference>
<dbReference type="AlphaFoldDB" id="A0A9D9DN84"/>
<dbReference type="InterPro" id="IPR015421">
    <property type="entry name" value="PyrdxlP-dep_Trfase_major"/>
</dbReference>
<comment type="similarity">
    <text evidence="2 8">Belongs to the class-V pyridoxal-phosphate-dependent aminotransferase family. Csd subfamily.</text>
</comment>
<dbReference type="InterPro" id="IPR000192">
    <property type="entry name" value="Aminotrans_V_dom"/>
</dbReference>
<dbReference type="Gene3D" id="3.40.640.10">
    <property type="entry name" value="Type I PLP-dependent aspartate aminotransferase-like (Major domain)"/>
    <property type="match status" value="1"/>
</dbReference>
<dbReference type="PROSITE" id="PS00595">
    <property type="entry name" value="AA_TRANSFER_CLASS_5"/>
    <property type="match status" value="1"/>
</dbReference>
<dbReference type="CDD" id="cd06453">
    <property type="entry name" value="SufS_like"/>
    <property type="match status" value="1"/>
</dbReference>
<evidence type="ECO:0000256" key="3">
    <source>
        <dbReference type="ARBA" id="ARBA00012239"/>
    </source>
</evidence>
<feature type="domain" description="Aminotransferase class V" evidence="9">
    <location>
        <begin position="25"/>
        <end position="395"/>
    </location>
</feature>
<dbReference type="NCBIfam" id="TIGR01979">
    <property type="entry name" value="sufS"/>
    <property type="match status" value="1"/>
</dbReference>
<evidence type="ECO:0000313" key="11">
    <source>
        <dbReference type="Proteomes" id="UP000823635"/>
    </source>
</evidence>
<keyword evidence="5 8" id="KW-0663">Pyridoxal phosphate</keyword>
<dbReference type="Proteomes" id="UP000823635">
    <property type="component" value="Unassembled WGS sequence"/>
</dbReference>
<dbReference type="GO" id="GO:0030170">
    <property type="term" value="F:pyridoxal phosphate binding"/>
    <property type="evidence" value="ECO:0007669"/>
    <property type="project" value="UniProtKB-UniRule"/>
</dbReference>
<evidence type="ECO:0000313" key="10">
    <source>
        <dbReference type="EMBL" id="MBO8429511.1"/>
    </source>
</evidence>
<dbReference type="Pfam" id="PF00266">
    <property type="entry name" value="Aminotran_5"/>
    <property type="match status" value="1"/>
</dbReference>
<dbReference type="InterPro" id="IPR015422">
    <property type="entry name" value="PyrdxlP-dep_Trfase_small"/>
</dbReference>
<organism evidence="10 11">
    <name type="scientific">Candidatus Egerieousia excrementavium</name>
    <dbReference type="NCBI Taxonomy" id="2840778"/>
    <lineage>
        <taxon>Bacteria</taxon>
        <taxon>Pseudomonadati</taxon>
        <taxon>Bacteroidota</taxon>
        <taxon>Bacteroidia</taxon>
        <taxon>Bacteroidales</taxon>
        <taxon>Candidatus Egerieousia</taxon>
    </lineage>
</organism>
<dbReference type="GO" id="GO:0006534">
    <property type="term" value="P:cysteine metabolic process"/>
    <property type="evidence" value="ECO:0007669"/>
    <property type="project" value="UniProtKB-UniRule"/>
</dbReference>
<keyword evidence="4 8" id="KW-0808">Transferase</keyword>